<dbReference type="Proteomes" id="UP001500459">
    <property type="component" value="Unassembled WGS sequence"/>
</dbReference>
<comment type="caution">
    <text evidence="1">The sequence shown here is derived from an EMBL/GenBank/DDBJ whole genome shotgun (WGS) entry which is preliminary data.</text>
</comment>
<name>A0ABP7X727_9FLAO</name>
<evidence type="ECO:0000313" key="2">
    <source>
        <dbReference type="Proteomes" id="UP001500459"/>
    </source>
</evidence>
<gene>
    <name evidence="1" type="ORF">GCM10022393_00610</name>
</gene>
<organism evidence="1 2">
    <name type="scientific">Aquimarina addita</name>
    <dbReference type="NCBI Taxonomy" id="870485"/>
    <lineage>
        <taxon>Bacteria</taxon>
        <taxon>Pseudomonadati</taxon>
        <taxon>Bacteroidota</taxon>
        <taxon>Flavobacteriia</taxon>
        <taxon>Flavobacteriales</taxon>
        <taxon>Flavobacteriaceae</taxon>
        <taxon>Aquimarina</taxon>
    </lineage>
</organism>
<proteinExistence type="predicted"/>
<sequence>MAVEVAGKATLIDSFKLKSKDQYQNMPQFKKARRVKSNSAKGDYKLFYVWDTQKGDLVRKRTFWL</sequence>
<protein>
    <submittedName>
        <fullName evidence="1">Uncharacterized protein</fullName>
    </submittedName>
</protein>
<reference evidence="2" key="1">
    <citation type="journal article" date="2019" name="Int. J. Syst. Evol. Microbiol.">
        <title>The Global Catalogue of Microorganisms (GCM) 10K type strain sequencing project: providing services to taxonomists for standard genome sequencing and annotation.</title>
        <authorList>
            <consortium name="The Broad Institute Genomics Platform"/>
            <consortium name="The Broad Institute Genome Sequencing Center for Infectious Disease"/>
            <person name="Wu L."/>
            <person name="Ma J."/>
        </authorList>
    </citation>
    <scope>NUCLEOTIDE SEQUENCE [LARGE SCALE GENOMIC DNA]</scope>
    <source>
        <strain evidence="2">JCM 17106</strain>
    </source>
</reference>
<dbReference type="EMBL" id="BAABCW010000001">
    <property type="protein sequence ID" value="GAA4106258.1"/>
    <property type="molecule type" value="Genomic_DNA"/>
</dbReference>
<evidence type="ECO:0000313" key="1">
    <source>
        <dbReference type="EMBL" id="GAA4106258.1"/>
    </source>
</evidence>
<keyword evidence="2" id="KW-1185">Reference proteome</keyword>
<accession>A0ABP7X727</accession>